<dbReference type="EMBL" id="MRWU01000014">
    <property type="protein sequence ID" value="OSX90810.1"/>
    <property type="molecule type" value="Genomic_DNA"/>
</dbReference>
<dbReference type="PANTHER" id="PTHR43405:SF1">
    <property type="entry name" value="GLYCOSYL HYDROLASE DIGH"/>
    <property type="match status" value="1"/>
</dbReference>
<dbReference type="AlphaFoldDB" id="A0AAP8BD44"/>
<dbReference type="InterPro" id="IPR052177">
    <property type="entry name" value="Divisome_Glycosyl_Hydrolase"/>
</dbReference>
<name>A0AAP8BD44_BACMY</name>
<keyword evidence="1" id="KW-0732">Signal</keyword>
<organism evidence="3 4">
    <name type="scientific">Bacillus mycoides</name>
    <dbReference type="NCBI Taxonomy" id="1405"/>
    <lineage>
        <taxon>Bacteria</taxon>
        <taxon>Bacillati</taxon>
        <taxon>Bacillota</taxon>
        <taxon>Bacilli</taxon>
        <taxon>Bacillales</taxon>
        <taxon>Bacillaceae</taxon>
        <taxon>Bacillus</taxon>
        <taxon>Bacillus cereus group</taxon>
    </lineage>
</organism>
<accession>A0AAP8BD44</accession>
<dbReference type="Proteomes" id="UP000194131">
    <property type="component" value="Unassembled WGS sequence"/>
</dbReference>
<gene>
    <name evidence="3" type="ORF">S3E15_01438</name>
</gene>
<feature type="domain" description="Glycosyl hydrolase-like 10" evidence="2">
    <location>
        <begin position="39"/>
        <end position="112"/>
    </location>
</feature>
<dbReference type="InterPro" id="IPR003790">
    <property type="entry name" value="GHL10"/>
</dbReference>
<reference evidence="3 4" key="1">
    <citation type="submission" date="2016-12" db="EMBL/GenBank/DDBJ databases">
        <title>Genome Sequences of Twelve Sporeforming Bacillus Species Isolated from Foods.</title>
        <authorList>
            <person name="De Jong A."/>
            <person name="Holsappel S."/>
            <person name="Kuipers O.P."/>
        </authorList>
    </citation>
    <scope>NUCLEOTIDE SEQUENCE [LARGE SCALE GENOMIC DNA]</scope>
    <source>
        <strain evidence="3 4">S3E15</strain>
    </source>
</reference>
<evidence type="ECO:0000313" key="3">
    <source>
        <dbReference type="EMBL" id="OSX90810.1"/>
    </source>
</evidence>
<evidence type="ECO:0000256" key="1">
    <source>
        <dbReference type="ARBA" id="ARBA00022729"/>
    </source>
</evidence>
<sequence>MIMKRLVMMCYIVILFTPFSFISPHSTYAEVNTTYKKHELRSVWIASVLNIDWPSKTGLPIEKQKQEFIRLLDDVKNTGMNAVVVQIKPTADAFYPSNYGPWSEYITGTQGKGFWCKNKTKENKAHIFLTESYLILQVQTIDG</sequence>
<evidence type="ECO:0000313" key="4">
    <source>
        <dbReference type="Proteomes" id="UP000194131"/>
    </source>
</evidence>
<proteinExistence type="predicted"/>
<protein>
    <recommendedName>
        <fullName evidence="2">Glycosyl hydrolase-like 10 domain-containing protein</fullName>
    </recommendedName>
</protein>
<comment type="caution">
    <text evidence="3">The sequence shown here is derived from an EMBL/GenBank/DDBJ whole genome shotgun (WGS) entry which is preliminary data.</text>
</comment>
<dbReference type="PANTHER" id="PTHR43405">
    <property type="entry name" value="GLYCOSYL HYDROLASE DIGH"/>
    <property type="match status" value="1"/>
</dbReference>
<dbReference type="Pfam" id="PF02638">
    <property type="entry name" value="GHL10"/>
    <property type="match status" value="1"/>
</dbReference>
<evidence type="ECO:0000259" key="2">
    <source>
        <dbReference type="Pfam" id="PF02638"/>
    </source>
</evidence>